<reference evidence="3" key="1">
    <citation type="submission" date="2023-07" db="EMBL/GenBank/DDBJ databases">
        <title>draft genome sequence of fig (Ficus carica).</title>
        <authorList>
            <person name="Takahashi T."/>
            <person name="Nishimura K."/>
        </authorList>
    </citation>
    <scope>NUCLEOTIDE SEQUENCE</scope>
</reference>
<name>A0AA88D600_FICCA</name>
<evidence type="ECO:0000313" key="3">
    <source>
        <dbReference type="EMBL" id="GMN47063.1"/>
    </source>
</evidence>
<feature type="domain" description="Putative plant transposon protein" evidence="2">
    <location>
        <begin position="29"/>
        <end position="201"/>
    </location>
</feature>
<evidence type="ECO:0000259" key="2">
    <source>
        <dbReference type="Pfam" id="PF20167"/>
    </source>
</evidence>
<comment type="caution">
    <text evidence="3">The sequence shown here is derived from an EMBL/GenBank/DDBJ whole genome shotgun (WGS) entry which is preliminary data.</text>
</comment>
<organism evidence="3 4">
    <name type="scientific">Ficus carica</name>
    <name type="common">Common fig</name>
    <dbReference type="NCBI Taxonomy" id="3494"/>
    <lineage>
        <taxon>Eukaryota</taxon>
        <taxon>Viridiplantae</taxon>
        <taxon>Streptophyta</taxon>
        <taxon>Embryophyta</taxon>
        <taxon>Tracheophyta</taxon>
        <taxon>Spermatophyta</taxon>
        <taxon>Magnoliopsida</taxon>
        <taxon>eudicotyledons</taxon>
        <taxon>Gunneridae</taxon>
        <taxon>Pentapetalae</taxon>
        <taxon>rosids</taxon>
        <taxon>fabids</taxon>
        <taxon>Rosales</taxon>
        <taxon>Moraceae</taxon>
        <taxon>Ficeae</taxon>
        <taxon>Ficus</taxon>
    </lineage>
</organism>
<gene>
    <name evidence="3" type="ORF">TIFTF001_016241</name>
</gene>
<evidence type="ECO:0000256" key="1">
    <source>
        <dbReference type="SAM" id="MobiDB-lite"/>
    </source>
</evidence>
<proteinExistence type="predicted"/>
<dbReference type="Pfam" id="PF20167">
    <property type="entry name" value="Transposase_32"/>
    <property type="match status" value="1"/>
</dbReference>
<dbReference type="AlphaFoldDB" id="A0AA88D600"/>
<sequence length="248" mass="28611">MKFLETKVSIPDRGFLTSNRRIMDIVADQGWENFAKQLESSVPAVVYEFYANAYFPQDVIEKWVPISRTIINQYYGLQDIEEDGYQRYLDNVDPDEVKSSICAFNTAWKIERNGILVKFSTRGLDKYGKAWHQFVCAKLMPVWHVSRITKDRAILLFAILTNKSIDVGRVIYHQITQSVRNPKLGLYFLSLITDLCKHAEVTWEGHEIWEGPHHPINDGVIASYKEGDDDAEHEPPRPHRPVSTMSVP</sequence>
<protein>
    <recommendedName>
        <fullName evidence="2">Putative plant transposon protein domain-containing protein</fullName>
    </recommendedName>
</protein>
<dbReference type="Proteomes" id="UP001187192">
    <property type="component" value="Unassembled WGS sequence"/>
</dbReference>
<dbReference type="InterPro" id="IPR046796">
    <property type="entry name" value="Transposase_32_dom"/>
</dbReference>
<keyword evidence="4" id="KW-1185">Reference proteome</keyword>
<feature type="region of interest" description="Disordered" evidence="1">
    <location>
        <begin position="220"/>
        <end position="248"/>
    </location>
</feature>
<dbReference type="EMBL" id="BTGU01000024">
    <property type="protein sequence ID" value="GMN47063.1"/>
    <property type="molecule type" value="Genomic_DNA"/>
</dbReference>
<evidence type="ECO:0000313" key="4">
    <source>
        <dbReference type="Proteomes" id="UP001187192"/>
    </source>
</evidence>
<accession>A0AA88D600</accession>